<dbReference type="EMBL" id="OW240919">
    <property type="protein sequence ID" value="CAH2311221.1"/>
    <property type="molecule type" value="Genomic_DNA"/>
</dbReference>
<dbReference type="SMART" id="SM00028">
    <property type="entry name" value="TPR"/>
    <property type="match status" value="4"/>
</dbReference>
<dbReference type="InterPro" id="IPR042342">
    <property type="entry name" value="TTC22"/>
</dbReference>
<evidence type="ECO:0000313" key="2">
    <source>
        <dbReference type="Proteomes" id="UP001295444"/>
    </source>
</evidence>
<dbReference type="AlphaFoldDB" id="A0AAD1WJS9"/>
<dbReference type="Gene3D" id="1.25.40.10">
    <property type="entry name" value="Tetratricopeptide repeat domain"/>
    <property type="match status" value="2"/>
</dbReference>
<dbReference type="PANTHER" id="PTHR16253:SF0">
    <property type="entry name" value="TETRATRICOPEPTIDE REPEAT PROTEIN 22"/>
    <property type="match status" value="1"/>
</dbReference>
<sequence>MTQTRITGRCTPRAGNTMEGISVPTMEETLGVDIDIETLIDEFEYIPGHFHLEMNLNFESCTPVQFRRRDIKLKRDALQFQLESNSSFLQLAVRNLLGVFSFYLDEVDSAKEIFVSVTQEEPNNLNAWANLAYVYDRLNMEDQASECTDKVSHLMGLEEEDGNSKGHRLRAARCLAEQGYAHAFDVGLLNDDDNMEKLIAGISLFEKALAYGKQEIPVEEKRSWFFTMASIYIRIDGLLLNKNEEENNRLLFFNKTLMLLRESVKSTNCQYRALAWCYVGMMLEKQHSFPTTPMGIHDCGYTGTDPLDCFGKAIEIAKNDPLILNRLAKIFHFLGKQEMATGLCNMALDVLQDPKLNWQAYGTRAQIFIRMYIRDLERAKIGLGGLPDRKLLNDAKSDLDSILNVYPCLKTYLDMGQVCYYMGVDAVQETFQTDENAINNALVCIAKATEFDLGDTLPELQLLKGKCLKVKGEELNALECFKRAIQLDCKGTQGTESFRCLIETLLSLYSQNKMNAKSLIQEVEVSVKEAQGKYTSESVSQELQIVCRNNTADVVELSKLMIGTGKMELVKLLFQSMKVNPRKLSISHRSSSI</sequence>
<keyword evidence="2" id="KW-1185">Reference proteome</keyword>
<evidence type="ECO:0000313" key="1">
    <source>
        <dbReference type="EMBL" id="CAH2311221.1"/>
    </source>
</evidence>
<dbReference type="PANTHER" id="PTHR16253">
    <property type="entry name" value="TETRATRICOPEPTIDE REPEAT PROTEIN 22"/>
    <property type="match status" value="1"/>
</dbReference>
<proteinExistence type="predicted"/>
<reference evidence="1" key="1">
    <citation type="submission" date="2022-03" db="EMBL/GenBank/DDBJ databases">
        <authorList>
            <person name="Alioto T."/>
            <person name="Alioto T."/>
            <person name="Gomez Garrido J."/>
        </authorList>
    </citation>
    <scope>NUCLEOTIDE SEQUENCE</scope>
</reference>
<protein>
    <submittedName>
        <fullName evidence="1">Tetratricopeptide repeat 22</fullName>
    </submittedName>
</protein>
<dbReference type="Proteomes" id="UP001295444">
    <property type="component" value="Chromosome 08"/>
</dbReference>
<organism evidence="1 2">
    <name type="scientific">Pelobates cultripes</name>
    <name type="common">Western spadefoot toad</name>
    <dbReference type="NCBI Taxonomy" id="61616"/>
    <lineage>
        <taxon>Eukaryota</taxon>
        <taxon>Metazoa</taxon>
        <taxon>Chordata</taxon>
        <taxon>Craniata</taxon>
        <taxon>Vertebrata</taxon>
        <taxon>Euteleostomi</taxon>
        <taxon>Amphibia</taxon>
        <taxon>Batrachia</taxon>
        <taxon>Anura</taxon>
        <taxon>Pelobatoidea</taxon>
        <taxon>Pelobatidae</taxon>
        <taxon>Pelobates</taxon>
    </lineage>
</organism>
<dbReference type="SUPFAM" id="SSF48452">
    <property type="entry name" value="TPR-like"/>
    <property type="match status" value="2"/>
</dbReference>
<dbReference type="InterPro" id="IPR011990">
    <property type="entry name" value="TPR-like_helical_dom_sf"/>
</dbReference>
<dbReference type="InterPro" id="IPR019734">
    <property type="entry name" value="TPR_rpt"/>
</dbReference>
<accession>A0AAD1WJS9</accession>
<gene>
    <name evidence="1" type="ORF">PECUL_23A036635</name>
</gene>
<name>A0AAD1WJS9_PELCU</name>